<feature type="domain" description="Methyl-accepting transducer" evidence="7">
    <location>
        <begin position="465"/>
        <end position="701"/>
    </location>
</feature>
<evidence type="ECO:0000256" key="6">
    <source>
        <dbReference type="SAM" id="Phobius"/>
    </source>
</evidence>
<evidence type="ECO:0000313" key="10">
    <source>
        <dbReference type="Proteomes" id="UP001203207"/>
    </source>
</evidence>
<dbReference type="GO" id="GO:0007165">
    <property type="term" value="P:signal transduction"/>
    <property type="evidence" value="ECO:0007669"/>
    <property type="project" value="UniProtKB-KW"/>
</dbReference>
<dbReference type="SUPFAM" id="SSF158472">
    <property type="entry name" value="HAMP domain-like"/>
    <property type="match status" value="1"/>
</dbReference>
<organism evidence="9 10">
    <name type="scientific">Natronocalculus amylovorans</name>
    <dbReference type="NCBI Taxonomy" id="2917812"/>
    <lineage>
        <taxon>Archaea</taxon>
        <taxon>Methanobacteriati</taxon>
        <taxon>Methanobacteriota</taxon>
        <taxon>Stenosarchaea group</taxon>
        <taxon>Halobacteria</taxon>
        <taxon>Halobacteriales</taxon>
        <taxon>Haloferacaceae</taxon>
        <taxon>Natronocalculus</taxon>
    </lineage>
</organism>
<evidence type="ECO:0000256" key="3">
    <source>
        <dbReference type="PROSITE-ProRule" id="PRU00284"/>
    </source>
</evidence>
<dbReference type="SUPFAM" id="SSF58104">
    <property type="entry name" value="Methyl-accepting chemotaxis protein (MCP) signaling domain"/>
    <property type="match status" value="1"/>
</dbReference>
<keyword evidence="6" id="KW-1133">Transmembrane helix</keyword>
<accession>A0AAE3FWZ6</accession>
<evidence type="ECO:0000256" key="4">
    <source>
        <dbReference type="SAM" id="Coils"/>
    </source>
</evidence>
<reference evidence="9" key="1">
    <citation type="journal article" date="2022" name="Syst. Appl. Microbiol.">
        <title>Natronocalculus amylovorans gen. nov., sp. nov., and Natranaeroarchaeum aerophilus sp. nov., dominant culturable amylolytic natronoarchaea from hypersaline soda lakes in southwestern Siberia.</title>
        <authorList>
            <person name="Sorokin D.Y."/>
            <person name="Elcheninov A.G."/>
            <person name="Khizhniak T.V."/>
            <person name="Koenen M."/>
            <person name="Bale N.J."/>
            <person name="Damste J.S.S."/>
            <person name="Kublanov I.V."/>
        </authorList>
    </citation>
    <scope>NUCLEOTIDE SEQUENCE</scope>
    <source>
        <strain evidence="9">AArc-St2</strain>
    </source>
</reference>
<dbReference type="SMART" id="SM00283">
    <property type="entry name" value="MA"/>
    <property type="match status" value="1"/>
</dbReference>
<reference evidence="9" key="2">
    <citation type="submission" date="2022-02" db="EMBL/GenBank/DDBJ databases">
        <authorList>
            <person name="Elcheninov A.G."/>
            <person name="Sorokin D.Y."/>
            <person name="Kublanov I.V."/>
        </authorList>
    </citation>
    <scope>NUCLEOTIDE SEQUENCE</scope>
    <source>
        <strain evidence="9">AArc-St2</strain>
    </source>
</reference>
<proteinExistence type="inferred from homology"/>
<feature type="region of interest" description="Disordered" evidence="5">
    <location>
        <begin position="755"/>
        <end position="796"/>
    </location>
</feature>
<dbReference type="Pfam" id="PF00672">
    <property type="entry name" value="HAMP"/>
    <property type="match status" value="1"/>
</dbReference>
<name>A0AAE3FWZ6_9EURY</name>
<dbReference type="Pfam" id="PF00015">
    <property type="entry name" value="MCPsignal"/>
    <property type="match status" value="1"/>
</dbReference>
<dbReference type="GO" id="GO:0016020">
    <property type="term" value="C:membrane"/>
    <property type="evidence" value="ECO:0007669"/>
    <property type="project" value="InterPro"/>
</dbReference>
<feature type="transmembrane region" description="Helical" evidence="6">
    <location>
        <begin position="22"/>
        <end position="45"/>
    </location>
</feature>
<dbReference type="PROSITE" id="PS50885">
    <property type="entry name" value="HAMP"/>
    <property type="match status" value="2"/>
</dbReference>
<dbReference type="PANTHER" id="PTHR32089">
    <property type="entry name" value="METHYL-ACCEPTING CHEMOTAXIS PROTEIN MCPB"/>
    <property type="match status" value="1"/>
</dbReference>
<dbReference type="Gene3D" id="6.10.340.10">
    <property type="match status" value="1"/>
</dbReference>
<evidence type="ECO:0000256" key="5">
    <source>
        <dbReference type="SAM" id="MobiDB-lite"/>
    </source>
</evidence>
<keyword evidence="6" id="KW-0472">Membrane</keyword>
<feature type="domain" description="HAMP" evidence="8">
    <location>
        <begin position="405"/>
        <end position="446"/>
    </location>
</feature>
<sequence>MQNNEGGENGVRRLYDQLRGRYIFKIAAAVLVIATLLLAGSAYAFTQTQAEIQSDAEQTLLTAAEREAQGIDGWISDRNNDVVAIGSTFDVRSGSESAIRSTLYQYQDVLPDHVRSIHYYNMETGEVELSTQQNREGFNAGDTDRPWAVGPNSFADDSHVQSFEPYEADGDKLLAFMSPVEGQETYAIVLITDLSARGGLLASPIDGSVMEVMSTESGTVTIAEDEDAILREYFALDALSHLQSDVTETRIDTVTNDHELIDDSEMVVASVPIEEKPWVVTIAAPQSSIYGTVGTVTQNILLLVGISLVGLIVLGAVVSRDINTSLTEMTGYPTEIESGNLDVNIDQSRTDEFGQLAVLFVRIRETLKEQLSEVEAQAQAAEEAKSDAEGFAAHLEEKAKAYESVMDECRDGDLTRRLDPESESEALEQIAQSFNGMLEEWQETIISVQQFATDVESSNQTLVSNINDVNDKSTEVASSIDEIAHGADEQQSNLDQIAGEMNNLSATIEEIASSSEAVAETSEEAVSSVDSSKEDAEAAIAEIRGIKTQADETVDAIERLDQRVTDIGDITDFISDVAEQTNILALNASIEAARAGEAGAGFAVVADEVKSLAGETQEAADEIEAIVDDLQAQTDQTVQEFETVHTRVERGIDVIENANDSLETVSEHVRETNSNIQDINQSTETQAVSTEEVASTVDDVVTISEESTAEARSVTSAAEQQRVVLDDVVDRTAVLSDRVAALGEQLSQFIVEEKPEQELTESTEVLPVGDVDEQNEQHGLGPQTASISTDGGTKNT</sequence>
<evidence type="ECO:0000256" key="1">
    <source>
        <dbReference type="ARBA" id="ARBA00023224"/>
    </source>
</evidence>
<keyword evidence="4" id="KW-0175">Coiled coil</keyword>
<dbReference type="RefSeq" id="WP_250583566.1">
    <property type="nucleotide sequence ID" value="NZ_JAKRVX010000002.1"/>
</dbReference>
<dbReference type="PROSITE" id="PS50111">
    <property type="entry name" value="CHEMOTAXIS_TRANSDUC_2"/>
    <property type="match status" value="1"/>
</dbReference>
<dbReference type="Proteomes" id="UP001203207">
    <property type="component" value="Unassembled WGS sequence"/>
</dbReference>
<comment type="caution">
    <text evidence="9">The sequence shown here is derived from an EMBL/GenBank/DDBJ whole genome shotgun (WGS) entry which is preliminary data.</text>
</comment>
<dbReference type="SMART" id="SM00304">
    <property type="entry name" value="HAMP"/>
    <property type="match status" value="2"/>
</dbReference>
<dbReference type="InterPro" id="IPR003660">
    <property type="entry name" value="HAMP_dom"/>
</dbReference>
<evidence type="ECO:0000313" key="9">
    <source>
        <dbReference type="EMBL" id="MCL9816741.1"/>
    </source>
</evidence>
<feature type="coiled-coil region" evidence="4">
    <location>
        <begin position="613"/>
        <end position="675"/>
    </location>
</feature>
<dbReference type="CDD" id="cd06225">
    <property type="entry name" value="HAMP"/>
    <property type="match status" value="2"/>
</dbReference>
<evidence type="ECO:0000256" key="2">
    <source>
        <dbReference type="ARBA" id="ARBA00029447"/>
    </source>
</evidence>
<evidence type="ECO:0000259" key="7">
    <source>
        <dbReference type="PROSITE" id="PS50111"/>
    </source>
</evidence>
<gene>
    <name evidence="9" type="ORF">AArcSt2_07265</name>
</gene>
<feature type="compositionally biased region" description="Polar residues" evidence="5">
    <location>
        <begin position="783"/>
        <end position="796"/>
    </location>
</feature>
<keyword evidence="10" id="KW-1185">Reference proteome</keyword>
<evidence type="ECO:0000259" key="8">
    <source>
        <dbReference type="PROSITE" id="PS50885"/>
    </source>
</evidence>
<protein>
    <submittedName>
        <fullName evidence="9">Methyl-accepting chemotaxis protein</fullName>
    </submittedName>
</protein>
<dbReference type="InterPro" id="IPR004089">
    <property type="entry name" value="MCPsignal_dom"/>
</dbReference>
<feature type="domain" description="HAMP" evidence="8">
    <location>
        <begin position="320"/>
        <end position="372"/>
    </location>
</feature>
<keyword evidence="6" id="KW-0812">Transmembrane</keyword>
<dbReference type="EMBL" id="JAKRVX010000002">
    <property type="protein sequence ID" value="MCL9816741.1"/>
    <property type="molecule type" value="Genomic_DNA"/>
</dbReference>
<comment type="similarity">
    <text evidence="2">Belongs to the methyl-accepting chemotaxis (MCP) protein family.</text>
</comment>
<dbReference type="PANTHER" id="PTHR32089:SF112">
    <property type="entry name" value="LYSOZYME-LIKE PROTEIN-RELATED"/>
    <property type="match status" value="1"/>
</dbReference>
<keyword evidence="1 3" id="KW-0807">Transducer</keyword>
<dbReference type="Gene3D" id="1.10.287.950">
    <property type="entry name" value="Methyl-accepting chemotaxis protein"/>
    <property type="match status" value="1"/>
</dbReference>
<dbReference type="AlphaFoldDB" id="A0AAE3FWZ6"/>